<feature type="region of interest" description="Disordered" evidence="1">
    <location>
        <begin position="14"/>
        <end position="92"/>
    </location>
</feature>
<feature type="region of interest" description="Disordered" evidence="1">
    <location>
        <begin position="452"/>
        <end position="571"/>
    </location>
</feature>
<feature type="compositionally biased region" description="Low complexity" evidence="1">
    <location>
        <begin position="522"/>
        <end position="537"/>
    </location>
</feature>
<feature type="compositionally biased region" description="Basic and acidic residues" evidence="1">
    <location>
        <begin position="26"/>
        <end position="43"/>
    </location>
</feature>
<dbReference type="RefSeq" id="XP_067924664.1">
    <property type="nucleotide sequence ID" value="XM_068063354.1"/>
</dbReference>
<name>A0A2C6L1W3_9APIC</name>
<dbReference type="SUPFAM" id="SSF53474">
    <property type="entry name" value="alpha/beta-Hydrolases"/>
    <property type="match status" value="1"/>
</dbReference>
<feature type="compositionally biased region" description="Low complexity" evidence="1">
    <location>
        <begin position="453"/>
        <end position="464"/>
    </location>
</feature>
<dbReference type="PANTHER" id="PTHR23509">
    <property type="entry name" value="PA-PL1 PHOSPHOLIPASE FAMILY"/>
    <property type="match status" value="1"/>
</dbReference>
<feature type="compositionally biased region" description="Basic and acidic residues" evidence="1">
    <location>
        <begin position="480"/>
        <end position="494"/>
    </location>
</feature>
<feature type="compositionally biased region" description="Basic and acidic residues" evidence="1">
    <location>
        <begin position="538"/>
        <end position="554"/>
    </location>
</feature>
<feature type="region of interest" description="Disordered" evidence="1">
    <location>
        <begin position="221"/>
        <end position="376"/>
    </location>
</feature>
<feature type="compositionally biased region" description="Low complexity" evidence="1">
    <location>
        <begin position="559"/>
        <end position="571"/>
    </location>
</feature>
<feature type="compositionally biased region" description="Polar residues" evidence="1">
    <location>
        <begin position="421"/>
        <end position="431"/>
    </location>
</feature>
<feature type="region of interest" description="Disordered" evidence="1">
    <location>
        <begin position="395"/>
        <end position="436"/>
    </location>
</feature>
<dbReference type="GO" id="GO:0005737">
    <property type="term" value="C:cytoplasm"/>
    <property type="evidence" value="ECO:0007669"/>
    <property type="project" value="TreeGrafter"/>
</dbReference>
<proteinExistence type="predicted"/>
<feature type="compositionally biased region" description="Basic and acidic residues" evidence="1">
    <location>
        <begin position="1283"/>
        <end position="1301"/>
    </location>
</feature>
<dbReference type="InterPro" id="IPR029058">
    <property type="entry name" value="AB_hydrolase_fold"/>
</dbReference>
<feature type="compositionally biased region" description="Basic and acidic residues" evidence="1">
    <location>
        <begin position="291"/>
        <end position="307"/>
    </location>
</feature>
<dbReference type="GO" id="GO:0046872">
    <property type="term" value="F:metal ion binding"/>
    <property type="evidence" value="ECO:0007669"/>
    <property type="project" value="InterPro"/>
</dbReference>
<sequence length="1429" mass="156886">MAFSWLTSRSISELASHPEATVSGEGSDKHTSEAAIRENHRAASETIITAASNEAADEDSRQDLRPRIAGSGFSERVSPSPVRIDFDDDEEDDFRQSASHQLTPHTGRMVHVPHVPTIAWDHQHGERTAGHKRPSSTVPELCPETLPSTSAEPAITIKDRGSPRARARGYEGRPPSVSQPPSLYQETRIQATENPTRHVHQNRMLTWRERALSSYLNRFEKEDTEEEELNLVVGPRESGRTSRPLDSRGDSLTNMPSHPSFGPSRNPRSAGEEPQGHNQATFGSDLSQSSKRQDERDQAETGDEIRATESQTTLTEPGRPLISALSTRPSQNAQRTGAEEEGYSHWPWTDSLEQGRQSSRACSPNTRASEREHVPRTYDAGSSTLAAGRQVDTASVPCVGPAHPRREKNIQAGSREDDDTSITLGDHSSSAPPHCVTAPESELAHAFQGPVLSSTSQLSPSRSSGRVGFAVLKPPDEEEVSHHHSSREDIEAGRRSSGVADTSQSSQRTTTGSERAQCPVDGPSSSCSLAASPASGLERWEGRRSSLGPKREGSHQLQSRSRSSSATAGDASATAANAIVAHPQGKSSRNRPPCEHILLVVHGIGCEAEGGVIHKQQFVKSLSLVNDYWFWRKPVEVHVHAINWKQTVIHAQEHMFEHITLKSLYETRRVLTLTAADLLFFLTPRYGDFVITQVAAQLNEAVAKLRAHPSERYKNSKISVLGYSLGSVMAYELLAERPFRPSAFSPATNPSPRLTFNVDFLFLLGSSLPAFLLLHSPEILKEGMWLPKDLRLYNIFHPCDPVAFRIEKLVYPHVKQLPPPVLLAFWRTNGVQKWYEWDMNVQFAARKLVTTVDRNSTTPSLCSIAHYYQHAKNVLMQNISDFASSISNSLFSWWHTEKGVQRPDGVSVLDANAAAAAAAALSSQRERAGLGRSSKLSKSRYRRPTSADQEDGGDGKGKQNAARGLESGGADGATNSAILRQLRQPGGSEQMRGAVVPSDRTALRPADVCAFRHRLRQTRPRRRAEHHRRGISESTDDDEDEEDEPGALCGSTPTTALGRGHLDAANRTGSIDGHVQSSGYLSSSSKSASSSGQLRALAAAAAAEVTLEAVEELKERSGDGEPLHESDVRATVVGAAAGAVPLLATDGGAGQEEPEEDIWDLLYRPARPRDEDGEALSDATTSSTGSGAFALEQVEQQEQETSRAMAQLEAINEQKGPEFLQVRVDFQLQEDTTEHYLSSLAMLQSHFNYWKLKDVAFFILKCLTGTNPTLSYTDHLKQLESAARKAAEKADRESNEQERRKQLQLAAALHQRLDSFRGTSSRSEENPDRRTRPQDAQRQQATHSTRRGVSAMGRDCTWRDSDSQHSSGSSGSTRRRADGDRGSLERRTKEALDFDSSEKRRSSGQGGRDGQRGRTERLAGRRTLTMDFR</sequence>
<dbReference type="Proteomes" id="UP000221165">
    <property type="component" value="Unassembled WGS sequence"/>
</dbReference>
<gene>
    <name evidence="3" type="ORF">CSUI_003156</name>
</gene>
<protein>
    <submittedName>
        <fullName evidence="3">Ddhd domain-containing protein</fullName>
    </submittedName>
</protein>
<dbReference type="InterPro" id="IPR004177">
    <property type="entry name" value="DDHD_dom"/>
</dbReference>
<evidence type="ECO:0000313" key="3">
    <source>
        <dbReference type="EMBL" id="PHJ22987.1"/>
    </source>
</evidence>
<feature type="domain" description="DDHD" evidence="2">
    <location>
        <begin position="754"/>
        <end position="1265"/>
    </location>
</feature>
<feature type="region of interest" description="Disordered" evidence="1">
    <location>
        <begin position="127"/>
        <end position="148"/>
    </location>
</feature>
<dbReference type="VEuPathDB" id="ToxoDB:CSUI_003156"/>
<organism evidence="3 4">
    <name type="scientific">Cystoisospora suis</name>
    <dbReference type="NCBI Taxonomy" id="483139"/>
    <lineage>
        <taxon>Eukaryota</taxon>
        <taxon>Sar</taxon>
        <taxon>Alveolata</taxon>
        <taxon>Apicomplexa</taxon>
        <taxon>Conoidasida</taxon>
        <taxon>Coccidia</taxon>
        <taxon>Eucoccidiorida</taxon>
        <taxon>Eimeriorina</taxon>
        <taxon>Sarcocystidae</taxon>
        <taxon>Cystoisospora</taxon>
    </lineage>
</organism>
<dbReference type="InterPro" id="IPR058055">
    <property type="entry name" value="PA-PLA1"/>
</dbReference>
<dbReference type="SMART" id="SM01127">
    <property type="entry name" value="DDHD"/>
    <property type="match status" value="1"/>
</dbReference>
<feature type="compositionally biased region" description="Polar residues" evidence="1">
    <location>
        <begin position="351"/>
        <end position="367"/>
    </location>
</feature>
<feature type="compositionally biased region" description="Low complexity" evidence="1">
    <location>
        <begin position="502"/>
        <end position="513"/>
    </location>
</feature>
<feature type="compositionally biased region" description="Acidic residues" evidence="1">
    <location>
        <begin position="1034"/>
        <end position="1045"/>
    </location>
</feature>
<feature type="compositionally biased region" description="Basic and acidic residues" evidence="1">
    <location>
        <begin position="1409"/>
        <end position="1419"/>
    </location>
</feature>
<feature type="compositionally biased region" description="Basic and acidic residues" evidence="1">
    <location>
        <begin position="1322"/>
        <end position="1335"/>
    </location>
</feature>
<feature type="compositionally biased region" description="Basic residues" evidence="1">
    <location>
        <begin position="1019"/>
        <end position="1029"/>
    </location>
</feature>
<evidence type="ECO:0000259" key="2">
    <source>
        <dbReference type="PROSITE" id="PS51043"/>
    </source>
</evidence>
<dbReference type="EMBL" id="MIGC01001371">
    <property type="protein sequence ID" value="PHJ22987.1"/>
    <property type="molecule type" value="Genomic_DNA"/>
</dbReference>
<feature type="region of interest" description="Disordered" evidence="1">
    <location>
        <begin position="1019"/>
        <end position="1070"/>
    </location>
</feature>
<dbReference type="PANTHER" id="PTHR23509:SF10">
    <property type="entry name" value="LD21067P"/>
    <property type="match status" value="1"/>
</dbReference>
<reference evidence="3 4" key="1">
    <citation type="journal article" date="2017" name="Int. J. Parasitol.">
        <title>The genome of the protozoan parasite Cystoisospora suis and a reverse vaccinology approach to identify vaccine candidates.</title>
        <authorList>
            <person name="Palmieri N."/>
            <person name="Shrestha A."/>
            <person name="Ruttkowski B."/>
            <person name="Beck T."/>
            <person name="Vogl C."/>
            <person name="Tomley F."/>
            <person name="Blake D.P."/>
            <person name="Joachim A."/>
        </authorList>
    </citation>
    <scope>NUCLEOTIDE SEQUENCE [LARGE SCALE GENOMIC DNA]</scope>
    <source>
        <strain evidence="3 4">Wien I</strain>
    </source>
</reference>
<dbReference type="GO" id="GO:0004620">
    <property type="term" value="F:phospholipase activity"/>
    <property type="evidence" value="ECO:0007669"/>
    <property type="project" value="TreeGrafter"/>
</dbReference>
<dbReference type="Pfam" id="PF02862">
    <property type="entry name" value="DDHD"/>
    <property type="match status" value="1"/>
</dbReference>
<evidence type="ECO:0000256" key="1">
    <source>
        <dbReference type="SAM" id="MobiDB-lite"/>
    </source>
</evidence>
<dbReference type="OrthoDB" id="331615at2759"/>
<feature type="region of interest" description="Disordered" evidence="1">
    <location>
        <begin position="922"/>
        <end position="975"/>
    </location>
</feature>
<dbReference type="GeneID" id="94426565"/>
<feature type="region of interest" description="Disordered" evidence="1">
    <location>
        <begin position="160"/>
        <end position="183"/>
    </location>
</feature>
<evidence type="ECO:0000313" key="4">
    <source>
        <dbReference type="Proteomes" id="UP000221165"/>
    </source>
</evidence>
<comment type="caution">
    <text evidence="3">The sequence shown here is derived from an EMBL/GenBank/DDBJ whole genome shotgun (WGS) entry which is preliminary data.</text>
</comment>
<feature type="region of interest" description="Disordered" evidence="1">
    <location>
        <begin position="1311"/>
        <end position="1429"/>
    </location>
</feature>
<keyword evidence="4" id="KW-1185">Reference proteome</keyword>
<feature type="compositionally biased region" description="Polar residues" evidence="1">
    <location>
        <begin position="276"/>
        <end position="290"/>
    </location>
</feature>
<feature type="compositionally biased region" description="Basic and acidic residues" evidence="1">
    <location>
        <begin position="1375"/>
        <end position="1401"/>
    </location>
</feature>
<feature type="compositionally biased region" description="Basic and acidic residues" evidence="1">
    <location>
        <begin position="237"/>
        <end position="249"/>
    </location>
</feature>
<accession>A0A2C6L1W3</accession>
<dbReference type="PROSITE" id="PS51043">
    <property type="entry name" value="DDHD"/>
    <property type="match status" value="1"/>
</dbReference>
<feature type="compositionally biased region" description="Polar residues" evidence="1">
    <location>
        <begin position="324"/>
        <end position="335"/>
    </location>
</feature>
<feature type="region of interest" description="Disordered" evidence="1">
    <location>
        <begin position="1283"/>
        <end position="1302"/>
    </location>
</feature>